<feature type="region of interest" description="Disordered" evidence="1">
    <location>
        <begin position="1"/>
        <end position="53"/>
    </location>
</feature>
<dbReference type="Proteomes" id="UP000005324">
    <property type="component" value="Unassembled WGS sequence"/>
</dbReference>
<proteinExistence type="predicted"/>
<protein>
    <submittedName>
        <fullName evidence="2">Uncharacterized protein</fullName>
    </submittedName>
</protein>
<dbReference type="EMBL" id="ADVL01000860">
    <property type="protein sequence ID" value="EFH09254.1"/>
    <property type="molecule type" value="Genomic_DNA"/>
</dbReference>
<evidence type="ECO:0000256" key="1">
    <source>
        <dbReference type="SAM" id="MobiDB-lite"/>
    </source>
</evidence>
<evidence type="ECO:0000313" key="2">
    <source>
        <dbReference type="EMBL" id="EFH09254.1"/>
    </source>
</evidence>
<comment type="caution">
    <text evidence="2">The sequence shown here is derived from an EMBL/GenBank/DDBJ whole genome shotgun (WGS) entry which is preliminary data.</text>
</comment>
<dbReference type="AlphaFoldDB" id="D5RTW5"/>
<sequence>QRPAGRPGLGLARRQQRQRRAEPARLFRPQRQDLPVRVVDPPLQQQPLPGDEAGGEIQRRWRLRPGRCLGQAEQDRGRALQLGDAVLAGAGLEGQDGHQLVLLQHADLGPPRGEADAQQQRGADLLRQLQDPLGAPAAAVMPVDGQLPPVPARLDVQDDLPAQPVVHAAQIEKIIVLEKDLLHRATLDHDLVGRRGQGGFMRSGGHAELCRWGGRAVGGTVRAPIRMWS</sequence>
<feature type="non-terminal residue" evidence="2">
    <location>
        <position position="1"/>
    </location>
</feature>
<reference evidence="2 3" key="1">
    <citation type="submission" date="2010-04" db="EMBL/GenBank/DDBJ databases">
        <authorList>
            <person name="Qin X."/>
            <person name="Bachman B."/>
            <person name="Battles P."/>
            <person name="Bell A."/>
            <person name="Bess C."/>
            <person name="Bickham C."/>
            <person name="Chaboub L."/>
            <person name="Chen D."/>
            <person name="Coyle M."/>
            <person name="Deiros D.R."/>
            <person name="Dinh H."/>
            <person name="Forbes L."/>
            <person name="Fowler G."/>
            <person name="Francisco L."/>
            <person name="Fu Q."/>
            <person name="Gubbala S."/>
            <person name="Hale W."/>
            <person name="Han Y."/>
            <person name="Hemphill L."/>
            <person name="Highlander S.K."/>
            <person name="Hirani K."/>
            <person name="Hogues M."/>
            <person name="Jackson L."/>
            <person name="Jakkamsetti A."/>
            <person name="Javaid M."/>
            <person name="Jiang H."/>
            <person name="Korchina V."/>
            <person name="Kovar C."/>
            <person name="Lara F."/>
            <person name="Lee S."/>
            <person name="Mata R."/>
            <person name="Mathew T."/>
            <person name="Moen C."/>
            <person name="Morales K."/>
            <person name="Munidasa M."/>
            <person name="Nazareth L."/>
            <person name="Ngo R."/>
            <person name="Nguyen L."/>
            <person name="Okwuonu G."/>
            <person name="Ongeri F."/>
            <person name="Patil S."/>
            <person name="Petrosino J."/>
            <person name="Pham C."/>
            <person name="Pham P."/>
            <person name="Pu L.-L."/>
            <person name="Puazo M."/>
            <person name="Raj R."/>
            <person name="Reid J."/>
            <person name="Rouhana J."/>
            <person name="Saada N."/>
            <person name="Shang Y."/>
            <person name="Simmons D."/>
            <person name="Thornton R."/>
            <person name="Warren J."/>
            <person name="Weissenberger G."/>
            <person name="Zhang J."/>
            <person name="Zhang L."/>
            <person name="Zhou C."/>
            <person name="Zhu D."/>
            <person name="Muzny D."/>
            <person name="Worley K."/>
            <person name="Gibbs R."/>
        </authorList>
    </citation>
    <scope>NUCLEOTIDE SEQUENCE [LARGE SCALE GENOMIC DNA]</scope>
    <source>
        <strain evidence="2 3">ATCC 49957</strain>
    </source>
</reference>
<dbReference type="HOGENOM" id="CLU_1212073_0_0_5"/>
<keyword evidence="3" id="KW-1185">Reference proteome</keyword>
<organism evidence="2 3">
    <name type="scientific">Pseudoroseomonas cervicalis ATCC 49957</name>
    <dbReference type="NCBI Taxonomy" id="525371"/>
    <lineage>
        <taxon>Bacteria</taxon>
        <taxon>Pseudomonadati</taxon>
        <taxon>Pseudomonadota</taxon>
        <taxon>Alphaproteobacteria</taxon>
        <taxon>Acetobacterales</taxon>
        <taxon>Roseomonadaceae</taxon>
        <taxon>Roseomonas</taxon>
    </lineage>
</organism>
<evidence type="ECO:0000313" key="3">
    <source>
        <dbReference type="Proteomes" id="UP000005324"/>
    </source>
</evidence>
<name>D5RTW5_9PROT</name>
<feature type="compositionally biased region" description="Low complexity" evidence="1">
    <location>
        <begin position="1"/>
        <end position="13"/>
    </location>
</feature>
<accession>D5RTW5</accession>
<feature type="compositionally biased region" description="Low complexity" evidence="1">
    <location>
        <begin position="32"/>
        <end position="49"/>
    </location>
</feature>
<gene>
    <name evidence="2" type="ORF">HMPREF0731_4527</name>
</gene>